<dbReference type="PROSITE" id="PS50157">
    <property type="entry name" value="ZINC_FINGER_C2H2_2"/>
    <property type="match status" value="7"/>
</dbReference>
<proteinExistence type="inferred from homology"/>
<dbReference type="InterPro" id="IPR001909">
    <property type="entry name" value="KRAB"/>
</dbReference>
<keyword evidence="8" id="KW-0238">DNA-binding</keyword>
<dbReference type="InterPro" id="IPR036051">
    <property type="entry name" value="KRAB_dom_sf"/>
</dbReference>
<dbReference type="PANTHER" id="PTHR16515">
    <property type="entry name" value="PR DOMAIN ZINC FINGER PROTEIN"/>
    <property type="match status" value="1"/>
</dbReference>
<evidence type="ECO:0000256" key="1">
    <source>
        <dbReference type="ARBA" id="ARBA00003767"/>
    </source>
</evidence>
<keyword evidence="7" id="KW-0862">Zinc</keyword>
<sequence length="452" mass="51926">MSVRKETMMKMKKQMAEKILNHALGIIYLLTGEEYVLVKKNSPHSTTHLLTGEMPVKCGDISIYFSMEEWNYIEEHKDRYQNVVLEEGLSMDRCSGPYKNSFNIVFLGEEELSEEDKGSVNFRKETAADESRKRGLVEDGHVESQDRTIEDDATMPRGNQRGNCSIASSTCDMESHTSSCPPWECETWTVNDALNQKDVSKKKTLTQKKKHKSSGAAKDVTLNGTKIPRMTHVCERCGQCFVDRTHLAGHKRRHTEKPFSCNECGKHFAHKSHLIAHERSHTGETCYWCGDCGIFYTYKSQLIAHQRTHNEERFYPCDVCGQKFDFRCLLLVHRQIHTGPKPHQCFDCGERFTYRSGLMVHERTHTGEKPHRCKDCGKLFSDSYSLITHQKAHGVEAPHKCPDCGKQFAYKASLIVHQRTHKVVGQQRFLEKPNLDHHRKGQIFSRTLENSS</sequence>
<dbReference type="GO" id="GO:0003677">
    <property type="term" value="F:DNA binding"/>
    <property type="evidence" value="ECO:0007669"/>
    <property type="project" value="UniProtKB-KW"/>
</dbReference>
<dbReference type="CDD" id="cd07765">
    <property type="entry name" value="KRAB_A-box"/>
    <property type="match status" value="1"/>
</dbReference>
<dbReference type="GO" id="GO:0006355">
    <property type="term" value="P:regulation of DNA-templated transcription"/>
    <property type="evidence" value="ECO:0007669"/>
    <property type="project" value="InterPro"/>
</dbReference>
<dbReference type="FunFam" id="3.30.160.60:FF:000275">
    <property type="entry name" value="zinc finger protein 90 homolog"/>
    <property type="match status" value="1"/>
</dbReference>
<keyword evidence="6 10" id="KW-0863">Zinc-finger</keyword>
<keyword evidence="14" id="KW-1185">Reference proteome</keyword>
<evidence type="ECO:0000256" key="6">
    <source>
        <dbReference type="ARBA" id="ARBA00022771"/>
    </source>
</evidence>
<dbReference type="InterPro" id="IPR036236">
    <property type="entry name" value="Znf_C2H2_sf"/>
</dbReference>
<evidence type="ECO:0000256" key="9">
    <source>
        <dbReference type="ARBA" id="ARBA00023242"/>
    </source>
</evidence>
<evidence type="ECO:0000256" key="7">
    <source>
        <dbReference type="ARBA" id="ARBA00022833"/>
    </source>
</evidence>
<dbReference type="SUPFAM" id="SSF57667">
    <property type="entry name" value="beta-beta-alpha zinc fingers"/>
    <property type="match status" value="4"/>
</dbReference>
<gene>
    <name evidence="13" type="ORF">GDO78_013216</name>
</gene>
<feature type="compositionally biased region" description="Basic and acidic residues" evidence="11">
    <location>
        <begin position="117"/>
        <end position="150"/>
    </location>
</feature>
<evidence type="ECO:0000256" key="11">
    <source>
        <dbReference type="SAM" id="MobiDB-lite"/>
    </source>
</evidence>
<dbReference type="Proteomes" id="UP000770717">
    <property type="component" value="Unassembled WGS sequence"/>
</dbReference>
<dbReference type="FunFam" id="3.30.160.60:FF:002343">
    <property type="entry name" value="Zinc finger protein 33A"/>
    <property type="match status" value="1"/>
</dbReference>
<evidence type="ECO:0000256" key="5">
    <source>
        <dbReference type="ARBA" id="ARBA00022737"/>
    </source>
</evidence>
<dbReference type="EMBL" id="WNTK01000009">
    <property type="protein sequence ID" value="KAG9478093.1"/>
    <property type="molecule type" value="Genomic_DNA"/>
</dbReference>
<dbReference type="FunFam" id="3.30.160.60:FF:000446">
    <property type="entry name" value="Zinc finger protein"/>
    <property type="match status" value="1"/>
</dbReference>
<dbReference type="InterPro" id="IPR013087">
    <property type="entry name" value="Znf_C2H2_type"/>
</dbReference>
<dbReference type="OrthoDB" id="10072647at2759"/>
<feature type="domain" description="C2H2-type" evidence="12">
    <location>
        <begin position="371"/>
        <end position="398"/>
    </location>
</feature>
<dbReference type="FunFam" id="3.30.160.60:FF:000135">
    <property type="entry name" value="Zinc finger protein 358"/>
    <property type="match status" value="1"/>
</dbReference>
<comment type="function">
    <text evidence="1">May be involved in transcriptional regulation.</text>
</comment>
<feature type="domain" description="C2H2-type" evidence="12">
    <location>
        <begin position="232"/>
        <end position="259"/>
    </location>
</feature>
<dbReference type="Pfam" id="PF00096">
    <property type="entry name" value="zf-C2H2"/>
    <property type="match status" value="6"/>
</dbReference>
<feature type="domain" description="C2H2-type" evidence="12">
    <location>
        <begin position="399"/>
        <end position="421"/>
    </location>
</feature>
<dbReference type="AlphaFoldDB" id="A0A8J6EZL6"/>
<evidence type="ECO:0000256" key="10">
    <source>
        <dbReference type="PROSITE-ProRule" id="PRU00042"/>
    </source>
</evidence>
<dbReference type="FunFam" id="3.30.160.60:FF:000478">
    <property type="entry name" value="Zinc finger protein 133"/>
    <property type="match status" value="1"/>
</dbReference>
<keyword evidence="5" id="KW-0677">Repeat</keyword>
<reference evidence="13" key="1">
    <citation type="thesis" date="2020" institute="ProQuest LLC" country="789 East Eisenhower Parkway, Ann Arbor, MI, USA">
        <title>Comparative Genomics and Chromosome Evolution.</title>
        <authorList>
            <person name="Mudd A.B."/>
        </authorList>
    </citation>
    <scope>NUCLEOTIDE SEQUENCE</scope>
    <source>
        <strain evidence="13">HN-11 Male</strain>
        <tissue evidence="13">Kidney and liver</tissue>
    </source>
</reference>
<feature type="domain" description="C2H2-type" evidence="12">
    <location>
        <begin position="315"/>
        <end position="342"/>
    </location>
</feature>
<dbReference type="SMART" id="SM00355">
    <property type="entry name" value="ZnF_C2H2"/>
    <property type="match status" value="7"/>
</dbReference>
<evidence type="ECO:0000256" key="2">
    <source>
        <dbReference type="ARBA" id="ARBA00004123"/>
    </source>
</evidence>
<dbReference type="PANTHER" id="PTHR16515:SF66">
    <property type="entry name" value="C2H2-TYPE DOMAIN-CONTAINING PROTEIN"/>
    <property type="match status" value="1"/>
</dbReference>
<keyword evidence="9" id="KW-0539">Nucleus</keyword>
<feature type="domain" description="C2H2-type" evidence="12">
    <location>
        <begin position="259"/>
        <end position="286"/>
    </location>
</feature>
<evidence type="ECO:0000256" key="8">
    <source>
        <dbReference type="ARBA" id="ARBA00023125"/>
    </source>
</evidence>
<comment type="subcellular location">
    <subcellularLocation>
        <location evidence="2">Nucleus</location>
    </subcellularLocation>
</comment>
<dbReference type="SUPFAM" id="SSF109640">
    <property type="entry name" value="KRAB domain (Kruppel-associated box)"/>
    <property type="match status" value="1"/>
</dbReference>
<keyword evidence="4" id="KW-0479">Metal-binding</keyword>
<feature type="domain" description="C2H2-type" evidence="12">
    <location>
        <begin position="343"/>
        <end position="370"/>
    </location>
</feature>
<dbReference type="PROSITE" id="PS00028">
    <property type="entry name" value="ZINC_FINGER_C2H2_1"/>
    <property type="match status" value="7"/>
</dbReference>
<comment type="caution">
    <text evidence="13">The sequence shown here is derived from an EMBL/GenBank/DDBJ whole genome shotgun (WGS) entry which is preliminary data.</text>
</comment>
<accession>A0A8J6EZL6</accession>
<protein>
    <recommendedName>
        <fullName evidence="12">C2H2-type domain-containing protein</fullName>
    </recommendedName>
</protein>
<evidence type="ECO:0000313" key="14">
    <source>
        <dbReference type="Proteomes" id="UP000770717"/>
    </source>
</evidence>
<comment type="similarity">
    <text evidence="3">Belongs to the krueppel C2H2-type zinc-finger protein family.</text>
</comment>
<evidence type="ECO:0000256" key="3">
    <source>
        <dbReference type="ARBA" id="ARBA00006991"/>
    </source>
</evidence>
<evidence type="ECO:0000256" key="4">
    <source>
        <dbReference type="ARBA" id="ARBA00022723"/>
    </source>
</evidence>
<evidence type="ECO:0000259" key="12">
    <source>
        <dbReference type="PROSITE" id="PS50157"/>
    </source>
</evidence>
<name>A0A8J6EZL6_ELECQ</name>
<dbReference type="InterPro" id="IPR050331">
    <property type="entry name" value="Zinc_finger"/>
</dbReference>
<feature type="region of interest" description="Disordered" evidence="11">
    <location>
        <begin position="117"/>
        <end position="161"/>
    </location>
</feature>
<dbReference type="Gene3D" id="3.30.160.60">
    <property type="entry name" value="Classic Zinc Finger"/>
    <property type="match status" value="7"/>
</dbReference>
<feature type="domain" description="C2H2-type" evidence="12">
    <location>
        <begin position="287"/>
        <end position="314"/>
    </location>
</feature>
<dbReference type="GO" id="GO:0008270">
    <property type="term" value="F:zinc ion binding"/>
    <property type="evidence" value="ECO:0007669"/>
    <property type="project" value="UniProtKB-KW"/>
</dbReference>
<dbReference type="GO" id="GO:0005634">
    <property type="term" value="C:nucleus"/>
    <property type="evidence" value="ECO:0007669"/>
    <property type="project" value="UniProtKB-SubCell"/>
</dbReference>
<organism evidence="13 14">
    <name type="scientific">Eleutherodactylus coqui</name>
    <name type="common">Puerto Rican coqui</name>
    <dbReference type="NCBI Taxonomy" id="57060"/>
    <lineage>
        <taxon>Eukaryota</taxon>
        <taxon>Metazoa</taxon>
        <taxon>Chordata</taxon>
        <taxon>Craniata</taxon>
        <taxon>Vertebrata</taxon>
        <taxon>Euteleostomi</taxon>
        <taxon>Amphibia</taxon>
        <taxon>Batrachia</taxon>
        <taxon>Anura</taxon>
        <taxon>Neobatrachia</taxon>
        <taxon>Hyloidea</taxon>
        <taxon>Eleutherodactylidae</taxon>
        <taxon>Eleutherodactylinae</taxon>
        <taxon>Eleutherodactylus</taxon>
        <taxon>Eleutherodactylus</taxon>
    </lineage>
</organism>
<evidence type="ECO:0000313" key="13">
    <source>
        <dbReference type="EMBL" id="KAG9478093.1"/>
    </source>
</evidence>